<keyword evidence="3" id="KW-0274">FAD</keyword>
<evidence type="ECO:0000256" key="5">
    <source>
        <dbReference type="ARBA" id="ARBA00023033"/>
    </source>
</evidence>
<comment type="caution">
    <text evidence="8">The sequence shown here is derived from an EMBL/GenBank/DDBJ whole genome shotgun (WGS) entry which is preliminary data.</text>
</comment>
<evidence type="ECO:0000256" key="1">
    <source>
        <dbReference type="ARBA" id="ARBA00001974"/>
    </source>
</evidence>
<dbReference type="InterPro" id="IPR036188">
    <property type="entry name" value="FAD/NAD-bd_sf"/>
</dbReference>
<evidence type="ECO:0000256" key="4">
    <source>
        <dbReference type="ARBA" id="ARBA00023002"/>
    </source>
</evidence>
<keyword evidence="9" id="KW-1185">Reference proteome</keyword>
<dbReference type="EMBL" id="JABEVY010000272">
    <property type="protein sequence ID" value="KAF5239331.1"/>
    <property type="molecule type" value="Genomic_DNA"/>
</dbReference>
<dbReference type="PANTHER" id="PTHR47178:SF6">
    <property type="entry name" value="FAD-BINDING DOMAIN-CONTAINING PROTEIN"/>
    <property type="match status" value="1"/>
</dbReference>
<protein>
    <recommendedName>
        <fullName evidence="7">FAD-binding domain-containing protein</fullName>
    </recommendedName>
</protein>
<evidence type="ECO:0000313" key="8">
    <source>
        <dbReference type="EMBL" id="KAF5239331.1"/>
    </source>
</evidence>
<dbReference type="AlphaFoldDB" id="A0A8H5DXT6"/>
<dbReference type="Proteomes" id="UP000573603">
    <property type="component" value="Unassembled WGS sequence"/>
</dbReference>
<dbReference type="Pfam" id="PF13450">
    <property type="entry name" value="NAD_binding_8"/>
    <property type="match status" value="1"/>
</dbReference>
<comment type="cofactor">
    <cofactor evidence="1">
        <name>FAD</name>
        <dbReference type="ChEBI" id="CHEBI:57692"/>
    </cofactor>
</comment>
<keyword evidence="4" id="KW-0560">Oxidoreductase</keyword>
<feature type="transmembrane region" description="Helical" evidence="6">
    <location>
        <begin position="422"/>
        <end position="444"/>
    </location>
</feature>
<gene>
    <name evidence="8" type="ORF">FANTH_9990</name>
</gene>
<dbReference type="InterPro" id="IPR002938">
    <property type="entry name" value="FAD-bd"/>
</dbReference>
<sequence length="459" mass="50453">MSTSKFLSGEENKGKIRVAIIGAGLAGLAVANGLLKDPDQRFDVQIFERDTVAFSSERGGYQLRLSRNGLNALKTVSSPEVWSKIRDVWSEDKPTAPTVVDPSTFKALLRLDKHKWYPLSRSLPRLGLRRALLEPMLAQGRVHFCYTLERFELISDERRGVRLHFDGQDPQEADILIAADGSSSHVNKQVGINNKVKLQTQFLVQSRGHIPQSVRDTLPESLVKDGPVLFFGGKHAFGYVSIYKNTEEVGPGQKASYQLFWSIVVSRADGEALLAKAGSNPQKMVPHLVEYVRNELGYGEPLVQIMQSATEFIRTGPLTSSVKPDADWRNGIDANSRVILLGDAMHPMPPTRGMGANQALTDAGNLVDLFIQTTFDQGAPSDTELAALVLTFDDEMLTRAFGIVKSSEALTSLDTSKLSGRMIVAFVGMVMTVVGWVCSCLEFVGLKGKQKLDFVSQKI</sequence>
<dbReference type="GO" id="GO:0004497">
    <property type="term" value="F:monooxygenase activity"/>
    <property type="evidence" value="ECO:0007669"/>
    <property type="project" value="UniProtKB-KW"/>
</dbReference>
<dbReference type="Pfam" id="PF01494">
    <property type="entry name" value="FAD_binding_3"/>
    <property type="match status" value="1"/>
</dbReference>
<evidence type="ECO:0000313" key="9">
    <source>
        <dbReference type="Proteomes" id="UP000573603"/>
    </source>
</evidence>
<keyword evidence="2" id="KW-0285">Flavoprotein</keyword>
<evidence type="ECO:0000259" key="7">
    <source>
        <dbReference type="Pfam" id="PF01494"/>
    </source>
</evidence>
<evidence type="ECO:0000256" key="2">
    <source>
        <dbReference type="ARBA" id="ARBA00022630"/>
    </source>
</evidence>
<dbReference type="SUPFAM" id="SSF51905">
    <property type="entry name" value="FAD/NAD(P)-binding domain"/>
    <property type="match status" value="1"/>
</dbReference>
<dbReference type="Gene3D" id="3.50.50.60">
    <property type="entry name" value="FAD/NAD(P)-binding domain"/>
    <property type="match status" value="1"/>
</dbReference>
<name>A0A8H5DXT6_9HYPO</name>
<dbReference type="GO" id="GO:0071949">
    <property type="term" value="F:FAD binding"/>
    <property type="evidence" value="ECO:0007669"/>
    <property type="project" value="InterPro"/>
</dbReference>
<proteinExistence type="predicted"/>
<organism evidence="8 9">
    <name type="scientific">Fusarium anthophilum</name>
    <dbReference type="NCBI Taxonomy" id="48485"/>
    <lineage>
        <taxon>Eukaryota</taxon>
        <taxon>Fungi</taxon>
        <taxon>Dikarya</taxon>
        <taxon>Ascomycota</taxon>
        <taxon>Pezizomycotina</taxon>
        <taxon>Sordariomycetes</taxon>
        <taxon>Hypocreomycetidae</taxon>
        <taxon>Hypocreales</taxon>
        <taxon>Nectriaceae</taxon>
        <taxon>Fusarium</taxon>
        <taxon>Fusarium fujikuroi species complex</taxon>
    </lineage>
</organism>
<keyword evidence="6" id="KW-1133">Transmembrane helix</keyword>
<accession>A0A8H5DXT6</accession>
<keyword evidence="6" id="KW-0472">Membrane</keyword>
<reference evidence="8 9" key="1">
    <citation type="journal article" date="2020" name="BMC Genomics">
        <title>Correction to: Identification and distribution of gene clusters required for synthesis of sphingolipid metabolism inhibitors in diverse species of the filamentous fungus Fusarium.</title>
        <authorList>
            <person name="Kim H.S."/>
            <person name="Lohmar J.M."/>
            <person name="Busman M."/>
            <person name="Brown D.W."/>
            <person name="Naumann T.A."/>
            <person name="Divon H.H."/>
            <person name="Lysoe E."/>
            <person name="Uhlig S."/>
            <person name="Proctor R.H."/>
        </authorList>
    </citation>
    <scope>NUCLEOTIDE SEQUENCE [LARGE SCALE GENOMIC DNA]</scope>
    <source>
        <strain evidence="8 9">NRRL 25214</strain>
    </source>
</reference>
<dbReference type="PANTHER" id="PTHR47178">
    <property type="entry name" value="MONOOXYGENASE, FAD-BINDING"/>
    <property type="match status" value="1"/>
</dbReference>
<evidence type="ECO:0000256" key="3">
    <source>
        <dbReference type="ARBA" id="ARBA00022827"/>
    </source>
</evidence>
<dbReference type="PRINTS" id="PR00420">
    <property type="entry name" value="RNGMNOXGNASE"/>
</dbReference>
<feature type="domain" description="FAD-binding" evidence="7">
    <location>
        <begin position="336"/>
        <end position="372"/>
    </location>
</feature>
<keyword evidence="5" id="KW-0503">Monooxygenase</keyword>
<evidence type="ECO:0000256" key="6">
    <source>
        <dbReference type="SAM" id="Phobius"/>
    </source>
</evidence>
<keyword evidence="6" id="KW-0812">Transmembrane</keyword>